<keyword evidence="2" id="KW-1185">Reference proteome</keyword>
<sequence length="118" mass="13333">MGRRKSKPHRAGGIILDPDASAETELNKQNVVEGGEEAKGSSGGIDKPYFVEVVRLDWLSGEHLDISEVIGLCYPILIFIWSLQEELPLTMRKHIQCCYLVFLMDLMKVLPVFSTWQV</sequence>
<gene>
    <name evidence="1" type="ORF">V8G54_036467</name>
</gene>
<reference evidence="1 2" key="1">
    <citation type="journal article" date="2023" name="Life. Sci Alliance">
        <title>Evolutionary insights into 3D genome organization and epigenetic landscape of Vigna mungo.</title>
        <authorList>
            <person name="Junaid A."/>
            <person name="Singh B."/>
            <person name="Bhatia S."/>
        </authorList>
    </citation>
    <scope>NUCLEOTIDE SEQUENCE [LARGE SCALE GENOMIC DNA]</scope>
    <source>
        <strain evidence="1">Urdbean</strain>
    </source>
</reference>
<organism evidence="1 2">
    <name type="scientific">Vigna mungo</name>
    <name type="common">Black gram</name>
    <name type="synonym">Phaseolus mungo</name>
    <dbReference type="NCBI Taxonomy" id="3915"/>
    <lineage>
        <taxon>Eukaryota</taxon>
        <taxon>Viridiplantae</taxon>
        <taxon>Streptophyta</taxon>
        <taxon>Embryophyta</taxon>
        <taxon>Tracheophyta</taxon>
        <taxon>Spermatophyta</taxon>
        <taxon>Magnoliopsida</taxon>
        <taxon>eudicotyledons</taxon>
        <taxon>Gunneridae</taxon>
        <taxon>Pentapetalae</taxon>
        <taxon>rosids</taxon>
        <taxon>fabids</taxon>
        <taxon>Fabales</taxon>
        <taxon>Fabaceae</taxon>
        <taxon>Papilionoideae</taxon>
        <taxon>50 kb inversion clade</taxon>
        <taxon>NPAAA clade</taxon>
        <taxon>indigoferoid/millettioid clade</taxon>
        <taxon>Phaseoleae</taxon>
        <taxon>Vigna</taxon>
    </lineage>
</organism>
<evidence type="ECO:0000313" key="2">
    <source>
        <dbReference type="Proteomes" id="UP001374535"/>
    </source>
</evidence>
<protein>
    <submittedName>
        <fullName evidence="1">Uncharacterized protein</fullName>
    </submittedName>
</protein>
<name>A0AAQ3MHQ2_VIGMU</name>
<accession>A0AAQ3MHQ2</accession>
<dbReference type="Proteomes" id="UP001374535">
    <property type="component" value="Chromosome 11"/>
</dbReference>
<proteinExistence type="predicted"/>
<dbReference type="AlphaFoldDB" id="A0AAQ3MHQ2"/>
<dbReference type="EMBL" id="CP144690">
    <property type="protein sequence ID" value="WVY90953.1"/>
    <property type="molecule type" value="Genomic_DNA"/>
</dbReference>
<evidence type="ECO:0000313" key="1">
    <source>
        <dbReference type="EMBL" id="WVY90953.1"/>
    </source>
</evidence>